<comment type="caution">
    <text evidence="5">The sequence shown here is derived from an EMBL/GenBank/DDBJ whole genome shotgun (WGS) entry which is preliminary data.</text>
</comment>
<evidence type="ECO:0000313" key="5">
    <source>
        <dbReference type="EMBL" id="MBM6673093.1"/>
    </source>
</evidence>
<dbReference type="PANTHER" id="PTHR30349:SF41">
    <property type="entry name" value="INTEGRASE_RECOMBINASE PROTEIN MJ0367-RELATED"/>
    <property type="match status" value="1"/>
</dbReference>
<dbReference type="InterPro" id="IPR050090">
    <property type="entry name" value="Tyrosine_recombinase_XerCD"/>
</dbReference>
<dbReference type="AlphaFoldDB" id="A0A939B799"/>
<dbReference type="GO" id="GO:0006310">
    <property type="term" value="P:DNA recombination"/>
    <property type="evidence" value="ECO:0007669"/>
    <property type="project" value="UniProtKB-KW"/>
</dbReference>
<dbReference type="PANTHER" id="PTHR30349">
    <property type="entry name" value="PHAGE INTEGRASE-RELATED"/>
    <property type="match status" value="1"/>
</dbReference>
<gene>
    <name evidence="5" type="ORF">H6A34_04290</name>
</gene>
<evidence type="ECO:0000313" key="6">
    <source>
        <dbReference type="Proteomes" id="UP000706891"/>
    </source>
</evidence>
<proteinExistence type="inferred from homology"/>
<feature type="domain" description="Tyr recombinase" evidence="4">
    <location>
        <begin position="305"/>
        <end position="460"/>
    </location>
</feature>
<dbReference type="GO" id="GO:0003677">
    <property type="term" value="F:DNA binding"/>
    <property type="evidence" value="ECO:0007669"/>
    <property type="project" value="UniProtKB-KW"/>
</dbReference>
<name>A0A939B799_9BACT</name>
<dbReference type="Gene3D" id="1.10.150.130">
    <property type="match status" value="1"/>
</dbReference>
<dbReference type="InterPro" id="IPR013762">
    <property type="entry name" value="Integrase-like_cat_sf"/>
</dbReference>
<keyword evidence="2" id="KW-0238">DNA-binding</keyword>
<organism evidence="5 6">
    <name type="scientific">Marseilla massiliensis</name>
    <dbReference type="NCBI Taxonomy" id="1841864"/>
    <lineage>
        <taxon>Bacteria</taxon>
        <taxon>Pseudomonadati</taxon>
        <taxon>Bacteroidota</taxon>
        <taxon>Bacteroidia</taxon>
        <taxon>Bacteroidales</taxon>
        <taxon>Prevotellaceae</taxon>
        <taxon>Marseilla</taxon>
    </lineage>
</organism>
<reference evidence="5" key="1">
    <citation type="submission" date="2020-08" db="EMBL/GenBank/DDBJ databases">
        <authorList>
            <person name="Cejkova D."/>
            <person name="Kubasova T."/>
            <person name="Jahodarova E."/>
            <person name="Rychlik I."/>
        </authorList>
    </citation>
    <scope>NUCLEOTIDE SEQUENCE</scope>
    <source>
        <strain evidence="5">An824</strain>
    </source>
</reference>
<dbReference type="RefSeq" id="WP_205103674.1">
    <property type="nucleotide sequence ID" value="NZ_JACJJG010000012.1"/>
</dbReference>
<dbReference type="InterPro" id="IPR011010">
    <property type="entry name" value="DNA_brk_join_enz"/>
</dbReference>
<sequence length="471" mass="55056">MSCKRPSFNLRAKSGVYIDPKYFEYEIDWGKTVESGVKMPKKTISSTTKGNALKNGYVLRQNGDIVINEQRIISNSEREDIKAKQKTINDLKNFIFKCYESAEKTDLKDDWLKMVVDKFFHPENYMTPEEIERNKTFFELFDEFLKAKEFSDDRERGMQVLKRDIWRFIKFQQTMGKRKDFTFNVNEVTKDDIEDFRDYLKNEKALSERYPKQYAKMIKEQPNGIRRGRLDIEVRGNNTIITMMKKLRSFFSWCYDEGKTKNRPFDGVKIGVERYGTPYYLSSDERDKIAETDMPTEHLKIQRDIFVFHCFVGCRVSDLMKLTMGNITDGVLVYTPHKTKDEGDATQARVPLRTLAAELIKKYKSVDKQGRLFPFISQVKYNEAIKEIFTIAGIIRKVEVRNPKTGEMELCPINKIASSHIARRTFVANAYKYVSDPNIVGKMSGHVEGSKAFARYRNIDDDILKNVIDKM</sequence>
<dbReference type="Gene3D" id="1.10.443.10">
    <property type="entry name" value="Intergrase catalytic core"/>
    <property type="match status" value="1"/>
</dbReference>
<comment type="similarity">
    <text evidence="1">Belongs to the 'phage' integrase family.</text>
</comment>
<dbReference type="InterPro" id="IPR002104">
    <property type="entry name" value="Integrase_catalytic"/>
</dbReference>
<dbReference type="Pfam" id="PF00589">
    <property type="entry name" value="Phage_integrase"/>
    <property type="match status" value="1"/>
</dbReference>
<keyword evidence="6" id="KW-1185">Reference proteome</keyword>
<dbReference type="EMBL" id="JACJJG010000012">
    <property type="protein sequence ID" value="MBM6673093.1"/>
    <property type="molecule type" value="Genomic_DNA"/>
</dbReference>
<dbReference type="GO" id="GO:0015074">
    <property type="term" value="P:DNA integration"/>
    <property type="evidence" value="ECO:0007669"/>
    <property type="project" value="InterPro"/>
</dbReference>
<keyword evidence="3" id="KW-0233">DNA recombination</keyword>
<evidence type="ECO:0000259" key="4">
    <source>
        <dbReference type="Pfam" id="PF00589"/>
    </source>
</evidence>
<dbReference type="SUPFAM" id="SSF56349">
    <property type="entry name" value="DNA breaking-rejoining enzymes"/>
    <property type="match status" value="1"/>
</dbReference>
<dbReference type="InterPro" id="IPR010998">
    <property type="entry name" value="Integrase_recombinase_N"/>
</dbReference>
<reference evidence="5" key="2">
    <citation type="journal article" date="2021" name="Sci. Rep.">
        <title>The distribution of antibiotic resistance genes in chicken gut microbiota commensals.</title>
        <authorList>
            <person name="Juricova H."/>
            <person name="Matiasovicova J."/>
            <person name="Kubasova T."/>
            <person name="Cejkova D."/>
            <person name="Rychlik I."/>
        </authorList>
    </citation>
    <scope>NUCLEOTIDE SEQUENCE</scope>
    <source>
        <strain evidence="5">An824</strain>
    </source>
</reference>
<dbReference type="CDD" id="cd01185">
    <property type="entry name" value="INTN1_C_like"/>
    <property type="match status" value="1"/>
</dbReference>
<protein>
    <submittedName>
        <fullName evidence="5">Phage integrase SAM-like domain-containing protein</fullName>
    </submittedName>
</protein>
<evidence type="ECO:0000256" key="3">
    <source>
        <dbReference type="ARBA" id="ARBA00023172"/>
    </source>
</evidence>
<accession>A0A939B799</accession>
<dbReference type="Proteomes" id="UP000706891">
    <property type="component" value="Unassembled WGS sequence"/>
</dbReference>
<evidence type="ECO:0000256" key="1">
    <source>
        <dbReference type="ARBA" id="ARBA00008857"/>
    </source>
</evidence>
<evidence type="ECO:0000256" key="2">
    <source>
        <dbReference type="ARBA" id="ARBA00023125"/>
    </source>
</evidence>